<feature type="non-terminal residue" evidence="12">
    <location>
        <position position="1"/>
    </location>
</feature>
<dbReference type="GO" id="GO:0030154">
    <property type="term" value="P:cell differentiation"/>
    <property type="evidence" value="ECO:0007669"/>
    <property type="project" value="UniProtKB-KW"/>
</dbReference>
<evidence type="ECO:0000256" key="7">
    <source>
        <dbReference type="ARBA" id="ARBA00022782"/>
    </source>
</evidence>
<organism evidence="12">
    <name type="scientific">Octopus bimaculoides</name>
    <name type="common">California two-spotted octopus</name>
    <dbReference type="NCBI Taxonomy" id="37653"/>
    <lineage>
        <taxon>Eukaryota</taxon>
        <taxon>Metazoa</taxon>
        <taxon>Spiralia</taxon>
        <taxon>Lophotrochozoa</taxon>
        <taxon>Mollusca</taxon>
        <taxon>Cephalopoda</taxon>
        <taxon>Coleoidea</taxon>
        <taxon>Octopodiformes</taxon>
        <taxon>Octopoda</taxon>
        <taxon>Incirrata</taxon>
        <taxon>Octopodidae</taxon>
        <taxon>Octopus</taxon>
    </lineage>
</organism>
<reference evidence="12" key="1">
    <citation type="submission" date="2015-07" db="EMBL/GenBank/DDBJ databases">
        <title>MeaNS - Measles Nucleotide Surveillance Program.</title>
        <authorList>
            <person name="Tran T."/>
            <person name="Druce J."/>
        </authorList>
    </citation>
    <scope>NUCLEOTIDE SEQUENCE</scope>
    <source>
        <strain evidence="12">UCB-OBI-ISO-001</strain>
        <tissue evidence="12">Gonad</tissue>
    </source>
</reference>
<evidence type="ECO:0000256" key="11">
    <source>
        <dbReference type="SAM" id="Coils"/>
    </source>
</evidence>
<evidence type="ECO:0000256" key="5">
    <source>
        <dbReference type="ARBA" id="ARBA00022473"/>
    </source>
</evidence>
<proteinExistence type="predicted"/>
<keyword evidence="6" id="KW-0963">Cytoplasm</keyword>
<evidence type="ECO:0000256" key="10">
    <source>
        <dbReference type="ARBA" id="ARBA00031932"/>
    </source>
</evidence>
<dbReference type="OrthoDB" id="193258at2759"/>
<keyword evidence="9" id="KW-0539">Nucleus</keyword>
<sequence length="174" mass="20122">SALRNQERLHDEILVKQVSEMDEKLNEARREHMKAVISLQQKDRQLDREKVQFGHQMENLEAHLKFQVSELEKELQTVKSERNLIMATLRQEGLIGKIRLDRKQPVVNNNTTDTNQAESESNREVIDSCQVLTKNTLPESSHKKVESLQELLNDINTIAKSVYEEDSSDELSSN</sequence>
<dbReference type="PANTHER" id="PTHR46822">
    <property type="entry name" value="COILED-COIL ALPHA-HELICAL ROD PROTEIN 1"/>
    <property type="match status" value="1"/>
</dbReference>
<comment type="function">
    <text evidence="1">May be a regulator of keratinocyte proliferation or differentiation.</text>
</comment>
<dbReference type="Pfam" id="PF07111">
    <property type="entry name" value="HCR"/>
    <property type="match status" value="1"/>
</dbReference>
<dbReference type="GO" id="GO:0005737">
    <property type="term" value="C:cytoplasm"/>
    <property type="evidence" value="ECO:0007669"/>
    <property type="project" value="UniProtKB-SubCell"/>
</dbReference>
<name>A0A0L8HZC7_OCTBM</name>
<evidence type="ECO:0000256" key="1">
    <source>
        <dbReference type="ARBA" id="ARBA00003936"/>
    </source>
</evidence>
<dbReference type="GO" id="GO:0005814">
    <property type="term" value="C:centriole"/>
    <property type="evidence" value="ECO:0007669"/>
    <property type="project" value="TreeGrafter"/>
</dbReference>
<evidence type="ECO:0000256" key="2">
    <source>
        <dbReference type="ARBA" id="ARBA00004123"/>
    </source>
</evidence>
<keyword evidence="7" id="KW-0221">Differentiation</keyword>
<dbReference type="AlphaFoldDB" id="A0A0L8HZC7"/>
<comment type="subcellular location">
    <subcellularLocation>
        <location evidence="3">Cytoplasm</location>
    </subcellularLocation>
    <subcellularLocation>
        <location evidence="2">Nucleus</location>
    </subcellularLocation>
</comment>
<evidence type="ECO:0000256" key="8">
    <source>
        <dbReference type="ARBA" id="ARBA00023054"/>
    </source>
</evidence>
<dbReference type="EMBL" id="KQ416933">
    <property type="protein sequence ID" value="KOF94544.1"/>
    <property type="molecule type" value="Genomic_DNA"/>
</dbReference>
<gene>
    <name evidence="12" type="ORF">OCBIM_22001426mg</name>
</gene>
<evidence type="ECO:0000256" key="6">
    <source>
        <dbReference type="ARBA" id="ARBA00022490"/>
    </source>
</evidence>
<evidence type="ECO:0000256" key="3">
    <source>
        <dbReference type="ARBA" id="ARBA00004496"/>
    </source>
</evidence>
<evidence type="ECO:0000313" key="12">
    <source>
        <dbReference type="EMBL" id="KOF94544.1"/>
    </source>
</evidence>
<evidence type="ECO:0000256" key="4">
    <source>
        <dbReference type="ARBA" id="ARBA00016468"/>
    </source>
</evidence>
<feature type="coiled-coil region" evidence="11">
    <location>
        <begin position="57"/>
        <end position="88"/>
    </location>
</feature>
<accession>A0A0L8HZC7</accession>
<dbReference type="GO" id="GO:0005634">
    <property type="term" value="C:nucleus"/>
    <property type="evidence" value="ECO:0007669"/>
    <property type="project" value="UniProtKB-SubCell"/>
</dbReference>
<dbReference type="PANTHER" id="PTHR46822:SF1">
    <property type="entry name" value="COILED-COIL ALPHA-HELICAL ROD PROTEIN 1"/>
    <property type="match status" value="1"/>
</dbReference>
<keyword evidence="8 11" id="KW-0175">Coiled coil</keyword>
<evidence type="ECO:0000256" key="9">
    <source>
        <dbReference type="ARBA" id="ARBA00023242"/>
    </source>
</evidence>
<dbReference type="InterPro" id="IPR009800">
    <property type="entry name" value="HCR"/>
</dbReference>
<dbReference type="GO" id="GO:0006611">
    <property type="term" value="P:protein export from nucleus"/>
    <property type="evidence" value="ECO:0007669"/>
    <property type="project" value="TreeGrafter"/>
</dbReference>
<protein>
    <recommendedName>
        <fullName evidence="4">Coiled-coil alpha-helical rod protein 1</fullName>
    </recommendedName>
    <alternativeName>
        <fullName evidence="10">Alpha-helical coiled-coil rod protein</fullName>
    </alternativeName>
</protein>
<keyword evidence="5" id="KW-0217">Developmental protein</keyword>